<feature type="active site" description="Proton acceptor" evidence="3">
    <location>
        <position position="505"/>
    </location>
</feature>
<accession>A0AAN9TCS9</accession>
<evidence type="ECO:0000256" key="1">
    <source>
        <dbReference type="ARBA" id="ARBA00007867"/>
    </source>
</evidence>
<dbReference type="InterPro" id="IPR030373">
    <property type="entry name" value="PABS_CS"/>
</dbReference>
<name>A0AAN9TCS9_9HEMI</name>
<dbReference type="InterPro" id="IPR030374">
    <property type="entry name" value="PABS"/>
</dbReference>
<dbReference type="InterPro" id="IPR001045">
    <property type="entry name" value="Spermi_synthase"/>
</dbReference>
<dbReference type="Gene3D" id="2.30.140.10">
    <property type="entry name" value="Spermidine synthase, tetramerisation domain"/>
    <property type="match status" value="1"/>
</dbReference>
<evidence type="ECO:0000256" key="2">
    <source>
        <dbReference type="ARBA" id="ARBA00022679"/>
    </source>
</evidence>
<dbReference type="InterPro" id="IPR035246">
    <property type="entry name" value="Spermidine_synt_N"/>
</dbReference>
<dbReference type="GO" id="GO:0004766">
    <property type="term" value="F:spermidine synthase activity"/>
    <property type="evidence" value="ECO:0007669"/>
    <property type="project" value="TreeGrafter"/>
</dbReference>
<comment type="similarity">
    <text evidence="1 4">Belongs to the spermidine/spermine synthase family.</text>
</comment>
<dbReference type="EMBL" id="JBBCAQ010000035">
    <property type="protein sequence ID" value="KAK7578280.1"/>
    <property type="molecule type" value="Genomic_DNA"/>
</dbReference>
<protein>
    <recommendedName>
        <fullName evidence="6">PABS domain-containing protein</fullName>
    </recommendedName>
</protein>
<dbReference type="Gene3D" id="3.40.630.30">
    <property type="match status" value="1"/>
</dbReference>
<reference evidence="7 8" key="1">
    <citation type="submission" date="2024-03" db="EMBL/GenBank/DDBJ databases">
        <title>Adaptation during the transition from Ophiocordyceps entomopathogen to insect associate is accompanied by gene loss and intensified selection.</title>
        <authorList>
            <person name="Ward C.M."/>
            <person name="Onetto C.A."/>
            <person name="Borneman A.R."/>
        </authorList>
    </citation>
    <scope>NUCLEOTIDE SEQUENCE [LARGE SCALE GENOMIC DNA]</scope>
    <source>
        <strain evidence="7">AWRI1</strain>
        <tissue evidence="7">Single Adult Female</tissue>
    </source>
</reference>
<dbReference type="InterPro" id="IPR016181">
    <property type="entry name" value="Acyl_CoA_acyltransferase"/>
</dbReference>
<dbReference type="Gene3D" id="3.40.50.150">
    <property type="entry name" value="Vaccinia Virus protein VP39"/>
    <property type="match status" value="1"/>
</dbReference>
<evidence type="ECO:0000256" key="3">
    <source>
        <dbReference type="PROSITE-ProRule" id="PRU00354"/>
    </source>
</evidence>
<comment type="caution">
    <text evidence="7">The sequence shown here is derived from an EMBL/GenBank/DDBJ whole genome shotgun (WGS) entry which is preliminary data.</text>
</comment>
<dbReference type="InterPro" id="IPR037163">
    <property type="entry name" value="Spermidine_synt_N_sf"/>
</dbReference>
<evidence type="ECO:0000256" key="4">
    <source>
        <dbReference type="RuleBase" id="RU003836"/>
    </source>
</evidence>
<evidence type="ECO:0000313" key="8">
    <source>
        <dbReference type="Proteomes" id="UP001367676"/>
    </source>
</evidence>
<dbReference type="SUPFAM" id="SSF55729">
    <property type="entry name" value="Acyl-CoA N-acyltransferases (Nat)"/>
    <property type="match status" value="1"/>
</dbReference>
<dbReference type="PANTHER" id="PTHR11558:SF11">
    <property type="entry name" value="SPERMIDINE SYNTHASE"/>
    <property type="match status" value="1"/>
</dbReference>
<dbReference type="PANTHER" id="PTHR11558">
    <property type="entry name" value="SPERMIDINE/SPERMINE SYNTHASE"/>
    <property type="match status" value="1"/>
</dbReference>
<keyword evidence="8" id="KW-1185">Reference proteome</keyword>
<gene>
    <name evidence="7" type="ORF">V9T40_010485</name>
</gene>
<dbReference type="GO" id="GO:0008295">
    <property type="term" value="P:spermidine biosynthetic process"/>
    <property type="evidence" value="ECO:0007669"/>
    <property type="project" value="TreeGrafter"/>
</dbReference>
<dbReference type="Pfam" id="PF17284">
    <property type="entry name" value="Spermine_synt_N"/>
    <property type="match status" value="1"/>
</dbReference>
<feature type="domain" description="PABS" evidence="6">
    <location>
        <begin position="349"/>
        <end position="585"/>
    </location>
</feature>
<dbReference type="FunFam" id="3.40.50.150:FF:000013">
    <property type="entry name" value="Spermidine synthase"/>
    <property type="match status" value="1"/>
</dbReference>
<dbReference type="Pfam" id="PF01564">
    <property type="entry name" value="Spermine_synth"/>
    <property type="match status" value="1"/>
</dbReference>
<keyword evidence="3" id="KW-0620">Polyamine biosynthesis</keyword>
<keyword evidence="2 3" id="KW-0808">Transferase</keyword>
<dbReference type="AlphaFoldDB" id="A0AAN9TCS9"/>
<dbReference type="PROSITE" id="PS01330">
    <property type="entry name" value="PABS_1"/>
    <property type="match status" value="1"/>
</dbReference>
<sequence>MQPCSQPRSELGIPVVHRHVTYIYIYAYNRVYIHPDPDPILAVASLYMKVKDVRSPNEANRFGSVRRPATVAFPHVWHRFKAKCPAGNTFNVRIEDLTSDRHDEVCTFLAQHYFVDEPVAKALRITEDEASLATLERDYRAVMKQNASLIAVLDEPGPNPKLMGVHLKAVISKGEPTEAPPHINTVVSPVDKYNYICLNFREGIDVCRELDCDLYYDDFGLCVRPEFRGLGVAENLLYASREYAVEFEIRGEFVTIVNRSLRRVSQRFGFRTFREVAIKDIKDKHGNALISADNTGSIYLGGCHGSSKKKEKDSSPTIRRRRRRRRPLQSQLTKVNNLIWLTNLGSLKEGWFSEICDHLWDGVCISLKVDKVLHAEHSKYQEIMVLQTKCHGRALVLDGLLQLTEFDEFTYQEMMAFLPLCSHPNPKNVLIVGGGDGGIAREMAKYPTVESIHLVEIDDRVVELCKKYIPSMAVGFDNPKVQLFVEDGFKFMQQRQNQYDIIITDSSDPVGPAEKLFQETYFKLMKTALKAGGIICAQASFIWQKDVTPLGSYNNAKKVFGNAAVGYVVVPNYPTGQISMVLASTDPNIDFKKPCNILSEEFLESNNIQYYSPEIHSAAFVLPRKFKKLYN</sequence>
<dbReference type="Proteomes" id="UP001367676">
    <property type="component" value="Unassembled WGS sequence"/>
</dbReference>
<dbReference type="NCBIfam" id="NF002010">
    <property type="entry name" value="PRK00811.1"/>
    <property type="match status" value="1"/>
</dbReference>
<dbReference type="NCBIfam" id="TIGR00417">
    <property type="entry name" value="speE"/>
    <property type="match status" value="1"/>
</dbReference>
<evidence type="ECO:0000313" key="7">
    <source>
        <dbReference type="EMBL" id="KAK7578280.1"/>
    </source>
</evidence>
<proteinExistence type="inferred from homology"/>
<feature type="compositionally biased region" description="Basic residues" evidence="5">
    <location>
        <begin position="318"/>
        <end position="327"/>
    </location>
</feature>
<feature type="region of interest" description="Disordered" evidence="5">
    <location>
        <begin position="301"/>
        <end position="327"/>
    </location>
</feature>
<organism evidence="7 8">
    <name type="scientific">Parthenolecanium corni</name>
    <dbReference type="NCBI Taxonomy" id="536013"/>
    <lineage>
        <taxon>Eukaryota</taxon>
        <taxon>Metazoa</taxon>
        <taxon>Ecdysozoa</taxon>
        <taxon>Arthropoda</taxon>
        <taxon>Hexapoda</taxon>
        <taxon>Insecta</taxon>
        <taxon>Pterygota</taxon>
        <taxon>Neoptera</taxon>
        <taxon>Paraneoptera</taxon>
        <taxon>Hemiptera</taxon>
        <taxon>Sternorrhyncha</taxon>
        <taxon>Coccoidea</taxon>
        <taxon>Coccidae</taxon>
        <taxon>Parthenolecanium</taxon>
    </lineage>
</organism>
<dbReference type="GO" id="GO:0005829">
    <property type="term" value="C:cytosol"/>
    <property type="evidence" value="ECO:0007669"/>
    <property type="project" value="TreeGrafter"/>
</dbReference>
<dbReference type="SUPFAM" id="SSF53335">
    <property type="entry name" value="S-adenosyl-L-methionine-dependent methyltransferases"/>
    <property type="match status" value="1"/>
</dbReference>
<dbReference type="PROSITE" id="PS51006">
    <property type="entry name" value="PABS_2"/>
    <property type="match status" value="1"/>
</dbReference>
<evidence type="ECO:0000256" key="5">
    <source>
        <dbReference type="SAM" id="MobiDB-lite"/>
    </source>
</evidence>
<dbReference type="InterPro" id="IPR029063">
    <property type="entry name" value="SAM-dependent_MTases_sf"/>
</dbReference>
<evidence type="ECO:0000259" key="6">
    <source>
        <dbReference type="PROSITE" id="PS51006"/>
    </source>
</evidence>
<dbReference type="HAMAP" id="MF_00198">
    <property type="entry name" value="Spermidine_synth"/>
    <property type="match status" value="1"/>
</dbReference>
<dbReference type="CDD" id="cd02440">
    <property type="entry name" value="AdoMet_MTases"/>
    <property type="match status" value="1"/>
</dbReference>